<name>A7SUN1_NEMVE</name>
<dbReference type="PANTHER" id="PTHR11505">
    <property type="entry name" value="L1 TRANSPOSABLE ELEMENT-RELATED"/>
    <property type="match status" value="1"/>
</dbReference>
<keyword evidence="2" id="KW-1185">Reference proteome</keyword>
<dbReference type="Gene3D" id="3.30.70.1820">
    <property type="entry name" value="L1 transposable element, RRM domain"/>
    <property type="match status" value="1"/>
</dbReference>
<evidence type="ECO:0000313" key="1">
    <source>
        <dbReference type="EMBL" id="EDO32578.1"/>
    </source>
</evidence>
<accession>A7SUN1</accession>
<dbReference type="OMA" id="ENDADCV"/>
<organism evidence="1 2">
    <name type="scientific">Nematostella vectensis</name>
    <name type="common">Starlet sea anemone</name>
    <dbReference type="NCBI Taxonomy" id="45351"/>
    <lineage>
        <taxon>Eukaryota</taxon>
        <taxon>Metazoa</taxon>
        <taxon>Cnidaria</taxon>
        <taxon>Anthozoa</taxon>
        <taxon>Hexacorallia</taxon>
        <taxon>Actiniaria</taxon>
        <taxon>Edwardsiidae</taxon>
        <taxon>Nematostella</taxon>
    </lineage>
</organism>
<dbReference type="HOGENOM" id="CLU_1680025_0_0_1"/>
<dbReference type="KEGG" id="nve:5503668"/>
<dbReference type="EMBL" id="DS469817">
    <property type="protein sequence ID" value="EDO32578.1"/>
    <property type="molecule type" value="Genomic_DNA"/>
</dbReference>
<gene>
    <name evidence="1" type="ORF">NEMVEDRAFT_v1g217748</name>
</gene>
<protein>
    <submittedName>
        <fullName evidence="1">Uncharacterized protein</fullName>
    </submittedName>
</protein>
<sequence>MALEQRMKELEAKSKSDHAELLDLRTRSMRNNLLLFNIPEKDGENPHEVLVNTMKVEMKLQNVDAVELERVHRIGNSKTSSRPLVAKFLRFQDRERVGKNAHALKGTNIGIAEQFPKEIAHERKVLYPIMKKAKKDGHKVHMVLEKLYINGQRYFPQ</sequence>
<dbReference type="Proteomes" id="UP000001593">
    <property type="component" value="Unassembled WGS sequence"/>
</dbReference>
<reference evidence="1 2" key="1">
    <citation type="journal article" date="2007" name="Science">
        <title>Sea anemone genome reveals ancestral eumetazoan gene repertoire and genomic organization.</title>
        <authorList>
            <person name="Putnam N.H."/>
            <person name="Srivastava M."/>
            <person name="Hellsten U."/>
            <person name="Dirks B."/>
            <person name="Chapman J."/>
            <person name="Salamov A."/>
            <person name="Terry A."/>
            <person name="Shapiro H."/>
            <person name="Lindquist E."/>
            <person name="Kapitonov V.V."/>
            <person name="Jurka J."/>
            <person name="Genikhovich G."/>
            <person name="Grigoriev I.V."/>
            <person name="Lucas S.M."/>
            <person name="Steele R.E."/>
            <person name="Finnerty J.R."/>
            <person name="Technau U."/>
            <person name="Martindale M.Q."/>
            <person name="Rokhsar D.S."/>
        </authorList>
    </citation>
    <scope>NUCLEOTIDE SEQUENCE [LARGE SCALE GENOMIC DNA]</scope>
    <source>
        <strain evidence="2">CH2 X CH6</strain>
    </source>
</reference>
<dbReference type="PhylomeDB" id="A7SUN1"/>
<dbReference type="InterPro" id="IPR004244">
    <property type="entry name" value="Transposase_22"/>
</dbReference>
<evidence type="ECO:0000313" key="2">
    <source>
        <dbReference type="Proteomes" id="UP000001593"/>
    </source>
</evidence>
<dbReference type="InParanoid" id="A7SUN1"/>
<proteinExistence type="predicted"/>
<dbReference type="eggNOG" id="ENOG502S83A">
    <property type="taxonomic scope" value="Eukaryota"/>
</dbReference>
<dbReference type="AlphaFoldDB" id="A7SUN1"/>